<dbReference type="InterPro" id="IPR006212">
    <property type="entry name" value="Furin_repeat"/>
</dbReference>
<dbReference type="SMART" id="SM00261">
    <property type="entry name" value="FU"/>
    <property type="match status" value="11"/>
</dbReference>
<feature type="domain" description="EGF-like" evidence="2">
    <location>
        <begin position="294"/>
        <end position="333"/>
    </location>
</feature>
<dbReference type="KEGG" id="eiv:EIN_495500"/>
<feature type="domain" description="EGF-like" evidence="2">
    <location>
        <begin position="697"/>
        <end position="748"/>
    </location>
</feature>
<feature type="signal peptide" evidence="1">
    <location>
        <begin position="1"/>
        <end position="18"/>
    </location>
</feature>
<dbReference type="InterPro" id="IPR000742">
    <property type="entry name" value="EGF"/>
</dbReference>
<feature type="domain" description="EGF-like" evidence="2">
    <location>
        <begin position="593"/>
        <end position="640"/>
    </location>
</feature>
<feature type="chain" id="PRO_5001980152" evidence="1">
    <location>
        <begin position="19"/>
        <end position="1098"/>
    </location>
</feature>
<keyword evidence="1" id="KW-0732">Signal</keyword>
<protein>
    <submittedName>
        <fullName evidence="3">Furin repeat-containing protein, putative</fullName>
    </submittedName>
</protein>
<feature type="domain" description="EGF-like" evidence="2">
    <location>
        <begin position="904"/>
        <end position="944"/>
    </location>
</feature>
<dbReference type="Proteomes" id="UP000014680">
    <property type="component" value="Unassembled WGS sequence"/>
</dbReference>
<dbReference type="RefSeq" id="XP_004253866.1">
    <property type="nucleotide sequence ID" value="XM_004253818.1"/>
</dbReference>
<dbReference type="PANTHER" id="PTHR45756">
    <property type="entry name" value="PALMITOYLTRANSFERASE"/>
    <property type="match status" value="1"/>
</dbReference>
<feature type="domain" description="EGF-like" evidence="2">
    <location>
        <begin position="645"/>
        <end position="696"/>
    </location>
</feature>
<evidence type="ECO:0000256" key="1">
    <source>
        <dbReference type="SAM" id="SignalP"/>
    </source>
</evidence>
<evidence type="ECO:0000313" key="3">
    <source>
        <dbReference type="EMBL" id="ELP87095.1"/>
    </source>
</evidence>
<dbReference type="EMBL" id="KB206864">
    <property type="protein sequence ID" value="ELP87095.1"/>
    <property type="molecule type" value="Genomic_DNA"/>
</dbReference>
<feature type="domain" description="EGF-like" evidence="2">
    <location>
        <begin position="87"/>
        <end position="114"/>
    </location>
</feature>
<dbReference type="VEuPathDB" id="AmoebaDB:EIN_495500"/>
<sequence>MLFFFALCLCALSTPVLILNGKEPRTDNPNCKSFSFVQGSNGATTSVTCKSCEDSTYKYASDACTYDATKCASSVGKVYNISGSCGVCDTACTSTCTSDAVCTCKFSSTKSTCQSCVLTNFNSVSKCDLCKRGMVTDAAKTSCVAITGDNNPDTLNNQNNCALAGSEGDNQFCLKCNGKAQPTSGEGLTVCGQAIDTITGCIRQNQDKCVVCDKGYYLTDGACTKGDDNCDAPFLSGSTVTCTKCREGYYLKNNACSKCTPMDTSSSSILPADQRYDSVCSLFSKETCTQCNSRCKLSTDGQTCVSTFCREMGYDGTCKVCEKGYYLLGNQCVQAPPNYFVPGSNTECVAGYYLDNTNGVNSCKRCKPHFAQCLTLQTPVPGTSIYSNTKATKSEPCDDENCMSCADDGTTCYKCFDTTKTGVALVKVGGTCVFKASVMTLLSVPNTISTEFPITYPFCRYRGKQGYFEDLYPAYYVLLKDKDETYNNVYCNPLPRLDYMYQYKEDTSSAYACVGANRDPAKGCQCLDGYYQSASKTASGCEKADTCVESANGDQCTVCPIGSQVNGNGKCVCPDKTYLKNGECIPCPDKCATCQPNGSNDVTCLTCEPVALGGNGRDASNKCECKTGYAEDTTQITVCLEIPTDCTGVKGTNYVITGNTLTCLKCNSANRSPSTNCQECVEGYFSAIPSDTGDCTECNYGDACKTCNSTKCTACKDTNALQENMGSTTACQTCKDGYAYNSDTFACERCRSVCDGCSYNPTTQTMGCTLCTNGKNPPNCDCTGDYYQGEDLTKCESCDNSKNTFCTSACTLDINSAYPRCTECTDDAREPLTNCSTCKDSKQFINANNECQNCADGCNSCTSLTDCTLCDPATNKVGSLCDKCKSGYYNNSNTCTVCDNTCKTCTSETECTECVGEHRLPSPGHKCEACADGYYWDATISDCVECSENCLKCSDSTHCLKCTTDGFFSETPVDGKCRCISGYIFVLDKDEEEKGTCQSCKAEKNEFCNTCGDSGCTACNAEYLVPDGVKCKCKTGYYTTSWDACVPCERHMPGCLECDKKDGCTKCDNGWKLNTTTGRCDGAEMFLMLLAMIVLALF</sequence>
<feature type="domain" description="EGF-like" evidence="2">
    <location>
        <begin position="1047"/>
        <end position="1081"/>
    </location>
</feature>
<dbReference type="GeneID" id="14886124"/>
<dbReference type="InterPro" id="IPR053215">
    <property type="entry name" value="TKL_Ser/Thr_kinase"/>
</dbReference>
<dbReference type="PANTHER" id="PTHR45756:SF1">
    <property type="entry name" value="PROTEIN KINASE DOMAIN CONTAINING PROTEIN"/>
    <property type="match status" value="1"/>
</dbReference>
<reference evidence="3 4" key="1">
    <citation type="submission" date="2012-10" db="EMBL/GenBank/DDBJ databases">
        <authorList>
            <person name="Zafar N."/>
            <person name="Inman J."/>
            <person name="Hall N."/>
            <person name="Lorenzi H."/>
            <person name="Caler E."/>
        </authorList>
    </citation>
    <scope>NUCLEOTIDE SEQUENCE [LARGE SCALE GENOMIC DNA]</scope>
    <source>
        <strain evidence="3 4">IP1</strain>
    </source>
</reference>
<dbReference type="OrthoDB" id="29561at2759"/>
<dbReference type="Gene3D" id="2.10.220.10">
    <property type="entry name" value="Hormone Receptor, Insulin-like Growth Factor Receptor 1, Chain A, domain 2"/>
    <property type="match status" value="2"/>
</dbReference>
<gene>
    <name evidence="3" type="ORF">EIN_495500</name>
</gene>
<dbReference type="SUPFAM" id="SSF57184">
    <property type="entry name" value="Growth factor receptor domain"/>
    <property type="match status" value="5"/>
</dbReference>
<feature type="domain" description="EGF-like" evidence="2">
    <location>
        <begin position="222"/>
        <end position="257"/>
    </location>
</feature>
<organism evidence="3 4">
    <name type="scientific">Entamoeba invadens IP1</name>
    <dbReference type="NCBI Taxonomy" id="370355"/>
    <lineage>
        <taxon>Eukaryota</taxon>
        <taxon>Amoebozoa</taxon>
        <taxon>Evosea</taxon>
        <taxon>Archamoebae</taxon>
        <taxon>Mastigamoebida</taxon>
        <taxon>Entamoebidae</taxon>
        <taxon>Entamoeba</taxon>
    </lineage>
</organism>
<name>A0A0A1U314_ENTIV</name>
<evidence type="ECO:0000259" key="2">
    <source>
        <dbReference type="SMART" id="SM00181"/>
    </source>
</evidence>
<keyword evidence="4" id="KW-1185">Reference proteome</keyword>
<dbReference type="InterPro" id="IPR009030">
    <property type="entry name" value="Growth_fac_rcpt_cys_sf"/>
</dbReference>
<dbReference type="SMART" id="SM01411">
    <property type="entry name" value="Ephrin_rec_like"/>
    <property type="match status" value="8"/>
</dbReference>
<proteinExistence type="predicted"/>
<feature type="domain" description="EGF-like" evidence="2">
    <location>
        <begin position="525"/>
        <end position="572"/>
    </location>
</feature>
<feature type="domain" description="EGF-like" evidence="2">
    <location>
        <begin position="1010"/>
        <end position="1046"/>
    </location>
</feature>
<feature type="domain" description="EGF-like" evidence="2">
    <location>
        <begin position="945"/>
        <end position="998"/>
    </location>
</feature>
<dbReference type="SMART" id="SM00181">
    <property type="entry name" value="EGF"/>
    <property type="match status" value="11"/>
</dbReference>
<dbReference type="AlphaFoldDB" id="A0A0A1U314"/>
<accession>A0A0A1U314</accession>
<evidence type="ECO:0000313" key="4">
    <source>
        <dbReference type="Proteomes" id="UP000014680"/>
    </source>
</evidence>